<evidence type="ECO:0000313" key="2">
    <source>
        <dbReference type="Proteomes" id="UP000249467"/>
    </source>
</evidence>
<evidence type="ECO:0000313" key="1">
    <source>
        <dbReference type="EMBL" id="PZO36080.1"/>
    </source>
</evidence>
<organism evidence="1 2">
    <name type="scientific">Pseudanabaena frigida</name>
    <dbReference type="NCBI Taxonomy" id="945775"/>
    <lineage>
        <taxon>Bacteria</taxon>
        <taxon>Bacillati</taxon>
        <taxon>Cyanobacteriota</taxon>
        <taxon>Cyanophyceae</taxon>
        <taxon>Pseudanabaenales</taxon>
        <taxon>Pseudanabaenaceae</taxon>
        <taxon>Pseudanabaena</taxon>
    </lineage>
</organism>
<dbReference type="Gene3D" id="3.40.1350.10">
    <property type="match status" value="1"/>
</dbReference>
<reference evidence="1 2" key="2">
    <citation type="submission" date="2018-06" db="EMBL/GenBank/DDBJ databases">
        <title>Metagenomic assembly of (sub)arctic Cyanobacteria and their associated microbiome from non-axenic cultures.</title>
        <authorList>
            <person name="Baurain D."/>
        </authorList>
    </citation>
    <scope>NUCLEOTIDE SEQUENCE [LARGE SCALE GENOMIC DNA]</scope>
    <source>
        <strain evidence="1">ULC066bin1</strain>
    </source>
</reference>
<dbReference type="AlphaFoldDB" id="A0A2W4VVS8"/>
<comment type="caution">
    <text evidence="1">The sequence shown here is derived from an EMBL/GenBank/DDBJ whole genome shotgun (WGS) entry which is preliminary data.</text>
</comment>
<gene>
    <name evidence="1" type="ORF">DCF19_22500</name>
</gene>
<dbReference type="GO" id="GO:0003676">
    <property type="term" value="F:nucleic acid binding"/>
    <property type="evidence" value="ECO:0007669"/>
    <property type="project" value="InterPro"/>
</dbReference>
<dbReference type="Proteomes" id="UP000249467">
    <property type="component" value="Unassembled WGS sequence"/>
</dbReference>
<dbReference type="EMBL" id="QBML01000045">
    <property type="protein sequence ID" value="PZO36080.1"/>
    <property type="molecule type" value="Genomic_DNA"/>
</dbReference>
<reference evidence="1 2" key="1">
    <citation type="submission" date="2018-04" db="EMBL/GenBank/DDBJ databases">
        <authorList>
            <person name="Go L.Y."/>
            <person name="Mitchell J.A."/>
        </authorList>
    </citation>
    <scope>NUCLEOTIDE SEQUENCE [LARGE SCALE GENOMIC DNA]</scope>
    <source>
        <strain evidence="1">ULC066bin1</strain>
    </source>
</reference>
<protein>
    <submittedName>
        <fullName evidence="1">Recombinase RecB</fullName>
    </submittedName>
</protein>
<name>A0A2W4VVS8_9CYAN</name>
<dbReference type="InterPro" id="IPR011856">
    <property type="entry name" value="tRNA_endonuc-like_dom_sf"/>
</dbReference>
<sequence length="355" mass="41250">MTSGVALHETSNGWEFISEAALEKFVWTSLTELFELTPLKQQYNCNGEICDIIAIDRDKGLVILELKNVEDRYLIQQLTRYYANLVEERPFSQEVDYSRPVQLITIAPSYHRHNLIDREHSKLNFTLFNFSVFREEECFHFLLQKVGKEFIHKKYLIPYQPIELSSSGDIPDPPEQLLKWLGSCAKEEQEGILQVRNKILGCSQRMKEIVEKKSIFYGSGKTRVCAEICFQQTSQKPILFLWLPTPNSINRAVYKAGTNEIAYIKKPIIGRLRIWTNGITISHVGHIPDGFGKMKTLQEWEQVPREKRPHLIQSSSSKSKTPVEIETYLRCRDNSEKPDFWDTLSSMTVESWLKQ</sequence>
<proteinExistence type="predicted"/>
<accession>A0A2W4VVS8</accession>